<dbReference type="Proteomes" id="UP000619033">
    <property type="component" value="Unassembled WGS sequence"/>
</dbReference>
<dbReference type="AlphaFoldDB" id="A0A8J7SUQ3"/>
<feature type="transmembrane region" description="Helical" evidence="5">
    <location>
        <begin position="169"/>
        <end position="190"/>
    </location>
</feature>
<evidence type="ECO:0000313" key="7">
    <source>
        <dbReference type="Proteomes" id="UP000619033"/>
    </source>
</evidence>
<dbReference type="PANTHER" id="PTHR23535:SF2">
    <property type="entry name" value="SUGAR EFFLUX TRANSPORTER A-RELATED"/>
    <property type="match status" value="1"/>
</dbReference>
<comment type="caution">
    <text evidence="6">The sequence shown here is derived from an EMBL/GenBank/DDBJ whole genome shotgun (WGS) entry which is preliminary data.</text>
</comment>
<feature type="transmembrane region" description="Helical" evidence="5">
    <location>
        <begin position="12"/>
        <end position="34"/>
    </location>
</feature>
<organism evidence="6 7">
    <name type="scientific">Fuscibacter oryzae</name>
    <dbReference type="NCBI Taxonomy" id="2803939"/>
    <lineage>
        <taxon>Bacteria</taxon>
        <taxon>Pseudomonadati</taxon>
        <taxon>Pseudomonadota</taxon>
        <taxon>Alphaproteobacteria</taxon>
        <taxon>Rhodobacterales</taxon>
        <taxon>Paracoccaceae</taxon>
        <taxon>Fuscibacter</taxon>
    </lineage>
</organism>
<protein>
    <recommendedName>
        <fullName evidence="8">MFS transporter</fullName>
    </recommendedName>
</protein>
<evidence type="ECO:0000313" key="6">
    <source>
        <dbReference type="EMBL" id="MBL4926994.1"/>
    </source>
</evidence>
<keyword evidence="3" id="KW-1003">Cell membrane</keyword>
<dbReference type="GO" id="GO:0055085">
    <property type="term" value="P:transmembrane transport"/>
    <property type="evidence" value="ECO:0007669"/>
    <property type="project" value="TreeGrafter"/>
</dbReference>
<feature type="transmembrane region" description="Helical" evidence="5">
    <location>
        <begin position="104"/>
        <end position="129"/>
    </location>
</feature>
<feature type="transmembrane region" description="Helical" evidence="5">
    <location>
        <begin position="80"/>
        <end position="98"/>
    </location>
</feature>
<feature type="transmembrane region" description="Helical" evidence="5">
    <location>
        <begin position="286"/>
        <end position="304"/>
    </location>
</feature>
<evidence type="ECO:0000256" key="3">
    <source>
        <dbReference type="ARBA" id="ARBA00022475"/>
    </source>
</evidence>
<accession>A0A8J7SUQ3</accession>
<reference evidence="6" key="1">
    <citation type="submission" date="2021-01" db="EMBL/GenBank/DDBJ databases">
        <title>Genome seq and assembly of Tabrizicola sp. KVB23.</title>
        <authorList>
            <person name="Chhetri G."/>
        </authorList>
    </citation>
    <scope>NUCLEOTIDE SEQUENCE</scope>
    <source>
        <strain evidence="6">KVB23</strain>
    </source>
</reference>
<feature type="transmembrane region" description="Helical" evidence="5">
    <location>
        <begin position="141"/>
        <end position="163"/>
    </location>
</feature>
<keyword evidence="4" id="KW-0762">Sugar transport</keyword>
<keyword evidence="5" id="KW-0812">Transmembrane</keyword>
<gene>
    <name evidence="6" type="ORF">JI744_02635</name>
</gene>
<dbReference type="InterPro" id="IPR036259">
    <property type="entry name" value="MFS_trans_sf"/>
</dbReference>
<feature type="transmembrane region" description="Helical" evidence="5">
    <location>
        <begin position="343"/>
        <end position="367"/>
    </location>
</feature>
<dbReference type="RefSeq" id="WP_202658007.1">
    <property type="nucleotide sequence ID" value="NZ_JAESVP010000001.1"/>
</dbReference>
<dbReference type="GO" id="GO:0005886">
    <property type="term" value="C:plasma membrane"/>
    <property type="evidence" value="ECO:0007669"/>
    <property type="project" value="UniProtKB-SubCell"/>
</dbReference>
<evidence type="ECO:0000256" key="1">
    <source>
        <dbReference type="ARBA" id="ARBA00004651"/>
    </source>
</evidence>
<evidence type="ECO:0000256" key="5">
    <source>
        <dbReference type="SAM" id="Phobius"/>
    </source>
</evidence>
<feature type="transmembrane region" description="Helical" evidence="5">
    <location>
        <begin position="49"/>
        <end position="73"/>
    </location>
</feature>
<keyword evidence="5" id="KW-1133">Transmembrane helix</keyword>
<keyword evidence="2" id="KW-0813">Transport</keyword>
<dbReference type="EMBL" id="JAESVP010000001">
    <property type="protein sequence ID" value="MBL4926994.1"/>
    <property type="molecule type" value="Genomic_DNA"/>
</dbReference>
<sequence>MSPLAQIARQPVLRMLALMLVLQGAHSAAIYPYLSRIAIHEVGLSDNGLALLMTFSSGFSVAASVLIGVIGDLRANRKTLVIATSVAALIGNLAMLVHPGVVSLIVAHGVMFPLAWSLLGQSFALAGLVMAGQPGRDGVQAVIRAGLSAGFLALLIWFTFAFADRFVPGQIYLAGAIFSAGLVAVSVFMWPRDGRGAWNHAPSGLNLIQSFAEIARPEILLRMGLLGGVLSIGTLYMMLVSLIFQANPGRSAGDVALYVGMVAGWEVPFMLVLSRLAGRVRRATQIAVGAAIYTGHLALMPVLVGHWSLWLLPLLAGMGGAAILTLPIGYYQDLTNGRTGAAAALFALQKLVSDVCAAAIFAAGMAIGGYGTTALIGSAVTLAASLGLYLADRRGDVAFAMPVHRVQP</sequence>
<comment type="subcellular location">
    <subcellularLocation>
        <location evidence="1">Cell membrane</location>
        <topology evidence="1">Multi-pass membrane protein</topology>
    </subcellularLocation>
</comment>
<proteinExistence type="predicted"/>
<feature type="transmembrane region" description="Helical" evidence="5">
    <location>
        <begin position="373"/>
        <end position="391"/>
    </location>
</feature>
<dbReference type="PANTHER" id="PTHR23535">
    <property type="entry name" value="SUGAR EFFLUX TRANSPORTER A-RELATED"/>
    <property type="match status" value="1"/>
</dbReference>
<evidence type="ECO:0000256" key="4">
    <source>
        <dbReference type="ARBA" id="ARBA00022597"/>
    </source>
</evidence>
<dbReference type="SUPFAM" id="SSF103473">
    <property type="entry name" value="MFS general substrate transporter"/>
    <property type="match status" value="1"/>
</dbReference>
<dbReference type="Gene3D" id="1.20.1250.20">
    <property type="entry name" value="MFS general substrate transporter like domains"/>
    <property type="match status" value="1"/>
</dbReference>
<evidence type="ECO:0000256" key="2">
    <source>
        <dbReference type="ARBA" id="ARBA00022448"/>
    </source>
</evidence>
<feature type="transmembrane region" description="Helical" evidence="5">
    <location>
        <begin position="310"/>
        <end position="331"/>
    </location>
</feature>
<keyword evidence="5" id="KW-0472">Membrane</keyword>
<feature type="transmembrane region" description="Helical" evidence="5">
    <location>
        <begin position="255"/>
        <end position="274"/>
    </location>
</feature>
<name>A0A8J7SUQ3_9RHOB</name>
<keyword evidence="7" id="KW-1185">Reference proteome</keyword>
<feature type="transmembrane region" description="Helical" evidence="5">
    <location>
        <begin position="219"/>
        <end position="243"/>
    </location>
</feature>
<evidence type="ECO:0008006" key="8">
    <source>
        <dbReference type="Google" id="ProtNLM"/>
    </source>
</evidence>